<dbReference type="FunFam" id="3.30.420.10:FF:000045">
    <property type="entry name" value="3'-5' exonuclease DinG"/>
    <property type="match status" value="1"/>
</dbReference>
<keyword evidence="5" id="KW-0812">Transmembrane</keyword>
<dbReference type="GO" id="GO:0003887">
    <property type="term" value="F:DNA-directed DNA polymerase activity"/>
    <property type="evidence" value="ECO:0007669"/>
    <property type="project" value="UniProtKB-EC"/>
</dbReference>
<dbReference type="GO" id="GO:0045004">
    <property type="term" value="P:DNA replication proofreading"/>
    <property type="evidence" value="ECO:0007669"/>
    <property type="project" value="TreeGrafter"/>
</dbReference>
<evidence type="ECO:0000256" key="3">
    <source>
        <dbReference type="ARBA" id="ARBA00026073"/>
    </source>
</evidence>
<name>A0A1I0NNL5_9RHOB</name>
<evidence type="ECO:0000259" key="6">
    <source>
        <dbReference type="SMART" id="SM00479"/>
    </source>
</evidence>
<organism evidence="7 8">
    <name type="scientific">Aliiroseovarius sediminilitoris</name>
    <dbReference type="NCBI Taxonomy" id="1173584"/>
    <lineage>
        <taxon>Bacteria</taxon>
        <taxon>Pseudomonadati</taxon>
        <taxon>Pseudomonadota</taxon>
        <taxon>Alphaproteobacteria</taxon>
        <taxon>Rhodobacterales</taxon>
        <taxon>Paracoccaceae</taxon>
        <taxon>Aliiroseovarius</taxon>
    </lineage>
</organism>
<proteinExistence type="predicted"/>
<comment type="catalytic activity">
    <reaction evidence="4">
        <text>DNA(n) + a 2'-deoxyribonucleoside 5'-triphosphate = DNA(n+1) + diphosphate</text>
        <dbReference type="Rhea" id="RHEA:22508"/>
        <dbReference type="Rhea" id="RHEA-COMP:17339"/>
        <dbReference type="Rhea" id="RHEA-COMP:17340"/>
        <dbReference type="ChEBI" id="CHEBI:33019"/>
        <dbReference type="ChEBI" id="CHEBI:61560"/>
        <dbReference type="ChEBI" id="CHEBI:173112"/>
        <dbReference type="EC" id="2.7.7.7"/>
    </reaction>
</comment>
<keyword evidence="5" id="KW-0472">Membrane</keyword>
<sequence>MKILTTLSLRLRIFLFFALLAVCGVGLVLVSLAIGYARAQATGLASGFVFAGVLSGFGLLALSVGVWFLFDENVARPIERLATGLRSRAHAGAGGVDKHAARYLGDLAPAAEAVSEQLMKSTMDQASIVASETARLSADKARLTALLSEIPVAMILVNPAHQIVLYDKQAAGVLSQVCPPRLNASIFDYFKKGPFLAAHKKMMATGLEQSFTDLAAANGLEFDARLKPLGPGDGYLVIIDDAHTNIAPDQSRPVVFDFDLMEGQATDNLMDMQLNDLSYVVFDTETTGLLPHKDEVVQIGAVRVVKGKIVPGEIVNQLVDPGMKIPPASTKVHGVTNAMVAGQPGIDVAGKHLHDFARGAVLVAHNAPFDMAFLRRHAETCGVEWTHPILDTVLLSAVLYGTTEVHTLDALCERLGVTIPPELRHTALGDAHATAEVLCKMLAMLHSRGIETLAGAIAEAKKHKRLLDDLN</sequence>
<keyword evidence="5" id="KW-1133">Transmembrane helix</keyword>
<dbReference type="AlphaFoldDB" id="A0A1I0NNL5"/>
<dbReference type="InterPro" id="IPR006054">
    <property type="entry name" value="DnaQ"/>
</dbReference>
<evidence type="ECO:0000313" key="7">
    <source>
        <dbReference type="EMBL" id="SEW03086.1"/>
    </source>
</evidence>
<dbReference type="STRING" id="1173584.SAMN05444851_0980"/>
<dbReference type="InterPro" id="IPR013520">
    <property type="entry name" value="Ribonucl_H"/>
</dbReference>
<comment type="function">
    <text evidence="2">DNA polymerase III is a complex, multichain enzyme responsible for most of the replicative synthesis in bacteria. The epsilon subunit contain the editing function and is a proofreading 3'-5' exonuclease.</text>
</comment>
<evidence type="ECO:0000313" key="8">
    <source>
        <dbReference type="Proteomes" id="UP000199650"/>
    </source>
</evidence>
<evidence type="ECO:0000256" key="4">
    <source>
        <dbReference type="ARBA" id="ARBA00049244"/>
    </source>
</evidence>
<evidence type="ECO:0000256" key="2">
    <source>
        <dbReference type="ARBA" id="ARBA00025483"/>
    </source>
</evidence>
<dbReference type="EC" id="2.7.7.7" evidence="1"/>
<feature type="domain" description="Exonuclease" evidence="6">
    <location>
        <begin position="278"/>
        <end position="447"/>
    </location>
</feature>
<dbReference type="Pfam" id="PF00929">
    <property type="entry name" value="RNase_T"/>
    <property type="match status" value="1"/>
</dbReference>
<dbReference type="SMART" id="SM00479">
    <property type="entry name" value="EXOIII"/>
    <property type="match status" value="1"/>
</dbReference>
<dbReference type="SUPFAM" id="SSF53098">
    <property type="entry name" value="Ribonuclease H-like"/>
    <property type="match status" value="1"/>
</dbReference>
<evidence type="ECO:0000256" key="1">
    <source>
        <dbReference type="ARBA" id="ARBA00012417"/>
    </source>
</evidence>
<dbReference type="InterPro" id="IPR036397">
    <property type="entry name" value="RNaseH_sf"/>
</dbReference>
<dbReference type="Proteomes" id="UP000199650">
    <property type="component" value="Unassembled WGS sequence"/>
</dbReference>
<comment type="subunit">
    <text evidence="3">DNA polymerase III contains a core (composed of alpha, epsilon and theta chains) that associates with a tau subunit. This core dimerizes to form the POLIII' complex. PolIII' associates with the gamma complex (composed of gamma, delta, delta', psi and chi chains) and with the beta chain to form the complete DNA polymerase III complex.</text>
</comment>
<dbReference type="GO" id="GO:0008408">
    <property type="term" value="F:3'-5' exonuclease activity"/>
    <property type="evidence" value="ECO:0007669"/>
    <property type="project" value="TreeGrafter"/>
</dbReference>
<dbReference type="PANTHER" id="PTHR30231">
    <property type="entry name" value="DNA POLYMERASE III SUBUNIT EPSILON"/>
    <property type="match status" value="1"/>
</dbReference>
<protein>
    <recommendedName>
        <fullName evidence="1">DNA-directed DNA polymerase</fullName>
        <ecNumber evidence="1">2.7.7.7</ecNumber>
    </recommendedName>
</protein>
<dbReference type="NCBIfam" id="TIGR00573">
    <property type="entry name" value="dnaq"/>
    <property type="match status" value="1"/>
</dbReference>
<reference evidence="7 8" key="1">
    <citation type="submission" date="2016-10" db="EMBL/GenBank/DDBJ databases">
        <authorList>
            <person name="de Groot N.N."/>
        </authorList>
    </citation>
    <scope>NUCLEOTIDE SEQUENCE [LARGE SCALE GENOMIC DNA]</scope>
    <source>
        <strain evidence="7 8">DSM 29439</strain>
    </source>
</reference>
<accession>A0A1I0NNL5</accession>
<dbReference type="CDD" id="cd06127">
    <property type="entry name" value="DEDDh"/>
    <property type="match status" value="1"/>
</dbReference>
<dbReference type="GO" id="GO:0003677">
    <property type="term" value="F:DNA binding"/>
    <property type="evidence" value="ECO:0007669"/>
    <property type="project" value="InterPro"/>
</dbReference>
<feature type="transmembrane region" description="Helical" evidence="5">
    <location>
        <begin position="48"/>
        <end position="70"/>
    </location>
</feature>
<feature type="transmembrane region" description="Helical" evidence="5">
    <location>
        <begin position="12"/>
        <end position="36"/>
    </location>
</feature>
<dbReference type="Gene3D" id="3.30.420.10">
    <property type="entry name" value="Ribonuclease H-like superfamily/Ribonuclease H"/>
    <property type="match status" value="1"/>
</dbReference>
<dbReference type="RefSeq" id="WP_322787715.1">
    <property type="nucleotide sequence ID" value="NZ_FOJB01000001.1"/>
</dbReference>
<dbReference type="InterPro" id="IPR012337">
    <property type="entry name" value="RNaseH-like_sf"/>
</dbReference>
<keyword evidence="8" id="KW-1185">Reference proteome</keyword>
<evidence type="ECO:0000256" key="5">
    <source>
        <dbReference type="SAM" id="Phobius"/>
    </source>
</evidence>
<dbReference type="EMBL" id="FOJB01000001">
    <property type="protein sequence ID" value="SEW03086.1"/>
    <property type="molecule type" value="Genomic_DNA"/>
</dbReference>
<dbReference type="GO" id="GO:0005829">
    <property type="term" value="C:cytosol"/>
    <property type="evidence" value="ECO:0007669"/>
    <property type="project" value="TreeGrafter"/>
</dbReference>
<gene>
    <name evidence="7" type="ORF">SAMN05444851_0980</name>
</gene>
<dbReference type="PANTHER" id="PTHR30231:SF41">
    <property type="entry name" value="DNA POLYMERASE III SUBUNIT EPSILON"/>
    <property type="match status" value="1"/>
</dbReference>